<feature type="region of interest" description="Disordered" evidence="3">
    <location>
        <begin position="1903"/>
        <end position="1929"/>
    </location>
</feature>
<proteinExistence type="inferred from homology"/>
<comment type="similarity">
    <text evidence="1">Belongs to the oxoprolinase family.</text>
</comment>
<evidence type="ECO:0000259" key="4">
    <source>
        <dbReference type="Pfam" id="PF01968"/>
    </source>
</evidence>
<feature type="coiled-coil region" evidence="2">
    <location>
        <begin position="566"/>
        <end position="596"/>
    </location>
</feature>
<feature type="domain" description="Hydantoinase A/oxoprolinase" evidence="4">
    <location>
        <begin position="886"/>
        <end position="1185"/>
    </location>
</feature>
<evidence type="ECO:0000256" key="2">
    <source>
        <dbReference type="SAM" id="Coils"/>
    </source>
</evidence>
<dbReference type="InterPro" id="IPR049517">
    <property type="entry name" value="ACX-like_C"/>
</dbReference>
<dbReference type="InterPro" id="IPR045079">
    <property type="entry name" value="Oxoprolinase-like"/>
</dbReference>
<dbReference type="RefSeq" id="XP_070488409.1">
    <property type="nucleotide sequence ID" value="XM_070632308.1"/>
</dbReference>
<dbReference type="Pfam" id="PF02538">
    <property type="entry name" value="Hydantoinase_B"/>
    <property type="match status" value="1"/>
</dbReference>
<evidence type="ECO:0000259" key="8">
    <source>
        <dbReference type="Pfam" id="PF19278"/>
    </source>
</evidence>
<feature type="compositionally biased region" description="Low complexity" evidence="3">
    <location>
        <begin position="135"/>
        <end position="151"/>
    </location>
</feature>
<feature type="domain" description="Hydantoinase B/oxoprolinase" evidence="5">
    <location>
        <begin position="1389"/>
        <end position="1911"/>
    </location>
</feature>
<organism evidence="9 10">
    <name type="scientific">Equus przewalskii</name>
    <name type="common">Przewalski's horse</name>
    <name type="synonym">Equus caballus przewalskii</name>
    <dbReference type="NCBI Taxonomy" id="9798"/>
    <lineage>
        <taxon>Eukaryota</taxon>
        <taxon>Metazoa</taxon>
        <taxon>Chordata</taxon>
        <taxon>Craniata</taxon>
        <taxon>Vertebrata</taxon>
        <taxon>Euteleostomi</taxon>
        <taxon>Mammalia</taxon>
        <taxon>Eutheria</taxon>
        <taxon>Laurasiatheria</taxon>
        <taxon>Perissodactyla</taxon>
        <taxon>Equidae</taxon>
        <taxon>Equus</taxon>
    </lineage>
</organism>
<protein>
    <submittedName>
        <fullName evidence="10">5-oxoprolinase isoform X1</fullName>
    </submittedName>
</protein>
<evidence type="ECO:0000256" key="1">
    <source>
        <dbReference type="ARBA" id="ARBA00010403"/>
    </source>
</evidence>
<reference evidence="10" key="1">
    <citation type="submission" date="2025-08" db="UniProtKB">
        <authorList>
            <consortium name="RefSeq"/>
        </authorList>
    </citation>
    <scope>IDENTIFICATION</scope>
    <source>
        <tissue evidence="10">Blood</tissue>
    </source>
</reference>
<feature type="region of interest" description="Disordered" evidence="3">
    <location>
        <begin position="59"/>
        <end position="187"/>
    </location>
</feature>
<feature type="domain" description="Speriolin N-terminal" evidence="7">
    <location>
        <begin position="560"/>
        <end position="621"/>
    </location>
</feature>
<dbReference type="Pfam" id="PF15058">
    <property type="entry name" value="Speriolin_N"/>
    <property type="match status" value="1"/>
</dbReference>
<dbReference type="InterPro" id="IPR029385">
    <property type="entry name" value="Speriolin_N"/>
</dbReference>
<feature type="domain" description="Acetophenone carboxylase-like C-terminal" evidence="8">
    <location>
        <begin position="1201"/>
        <end position="1365"/>
    </location>
</feature>
<gene>
    <name evidence="10" type="primary">OPLAH</name>
</gene>
<keyword evidence="9" id="KW-1185">Reference proteome</keyword>
<feature type="compositionally biased region" description="Pro residues" evidence="3">
    <location>
        <begin position="1914"/>
        <end position="1925"/>
    </location>
</feature>
<dbReference type="GeneID" id="103560799"/>
<dbReference type="Pfam" id="PF01968">
    <property type="entry name" value="Hydantoinase_A"/>
    <property type="match status" value="1"/>
</dbReference>
<dbReference type="Pfam" id="PF19278">
    <property type="entry name" value="Hydant_A_C"/>
    <property type="match status" value="1"/>
</dbReference>
<dbReference type="InterPro" id="IPR002821">
    <property type="entry name" value="Hydantoinase_A"/>
</dbReference>
<dbReference type="Pfam" id="PF05378">
    <property type="entry name" value="Hydant_A_N"/>
    <property type="match status" value="1"/>
</dbReference>
<dbReference type="PANTHER" id="PTHR11365">
    <property type="entry name" value="5-OXOPROLINASE RELATED"/>
    <property type="match status" value="1"/>
</dbReference>
<evidence type="ECO:0000259" key="7">
    <source>
        <dbReference type="Pfam" id="PF15058"/>
    </source>
</evidence>
<accession>A0ABM4QG41</accession>
<evidence type="ECO:0000259" key="5">
    <source>
        <dbReference type="Pfam" id="PF02538"/>
    </source>
</evidence>
<dbReference type="PANTHER" id="PTHR11365:SF2">
    <property type="entry name" value="5-OXOPROLINASE"/>
    <property type="match status" value="1"/>
</dbReference>
<evidence type="ECO:0000256" key="3">
    <source>
        <dbReference type="SAM" id="MobiDB-lite"/>
    </source>
</evidence>
<feature type="domain" description="Hydantoinase/oxoprolinase N-terminal" evidence="6">
    <location>
        <begin position="665"/>
        <end position="866"/>
    </location>
</feature>
<evidence type="ECO:0000313" key="10">
    <source>
        <dbReference type="RefSeq" id="XP_070488409.1"/>
    </source>
</evidence>
<sequence>MSLLSSYEGLRQETQRLGMSLLSSYEGLRQETQRLGMSLLSSYEGLRQETQRLAHVPPQQLRGPAAGDPAAGHVPPQQLRGPAAGDPAAGHVPPQQLRGPAAGDPAAGHVPPQQLRGPAAGDPAAGHVPPQQLRGPAAGDPAAGACPSSAATRACGRRPSGWACPSSAATRACGRRPSGWACPSSAATRACGRRPSGWACPSSAATRACGRRPSGWACPSSAATRACGRRPSGWACPSSAATRACGRRPSGWACPSSAATRACGRRLQRLGMSLLSSYEGLRQETQRLGMSLLSSYEGLRQETQRLGMSLLSSYEGLRQETQRLGMSLLSSYEGLRQETQRLGMSLLSSYEGLRQETQRLGMSLLSSYEGLRQETQRLGMSLLSSYEGLRQETQRLGMSLLSSYEGLRQETQRLGMSLLSSYEGLRQETQRLGMSLLSSYEGLRQETQRLGMSLLSSYEGLRQETQRLGMSLLSSYEGLRQETQRLGMSLLSSYEGLRQETQRLGMSLLSSYEGLRQETQRLGMSLLSSYEGLRQETQRLGMSLLSSYEGLRQETQRLGMSLLSSYEGLRQETQRLAQQNDELRRLVQLIQENQELKLVLRNRGSSLGFCSSGLLAEVAASPRPSRRRTIKFKDADRVLPGLQAEESLLDSSPVIMGNPEGRFHFAIDRGGTFTDVFAQCPGGHVRVLKLLSEDPANYVDAPTEGIRRILEQEGGVLLPRDRPLDTSRIASIRMGTTVATNALLERRGERVALLVTRGFRDLLHLGTQAREDLFDLAVPMPEVLYEEVLEVDERVVLYRGEPGTGTPVKGCTGDLLEVQQPVDLGGLRGKLEGLLSRGIRSLAVVLMHSYTWAQHEQQVGALARELGFTHVSLSSEAMPMVRIVPRGHTACADAYLTPTIQRYVQGFRRGFQGQLKDVQVLFMRSDGGLAPMDSFSGSRAVLSGPAGGVVGYSATTYRVEGGQPVIGFDMGGTSTDVSRYAGEFEHVFEASTAGVTLQAPQLDINTVAAGGGSRLFFRSGLFVVGPESAGAHPGPACYRKGGPVTVTDANLVLGRLLPASFPCIFGPGEDQPLSPEASRKALEAVAVEVNSFLTNGPCPASPLSLEEVAMGFVRVANEAMCRPIRALTQARGHDPSAHVLACFGGAGGQHACAIARALGMDTVHIHRHSGLLSALGLALADVVHEAQEPCSLPYVPETFVQLDQRLSRLEEQCVDALRAQGFPRSQISTESFLHLRYQGTDCALMVSAHQHPATARSPRAGDFGAAFVERYMREFGFIIPERPVVVDDVRVRGTGRSGLRLEDVTKAQTGPPRVDKMTQCYFEGGYQETPVYLLGELGYGHKLQGPCLVIDSNSTILVEPGCQAEVTETGDIRISVGAEAPSTVGTQLDPIQLSIFSHRFMSIAEQMGRILQRTAISTNIKERLDFSCALFGPDGGLVSNAPHIPVHLGAMQETVQFQIQHLGADLHPGDVLLSNHPSAGGSHLPDLTVITPVFWPGQTRPVFYVASRGHHADIGGITPGSMPPHSTTLQQEGAVFLSFKLVQGGVFQEEAVTEALRAPGKIPGCSGTRNLHDNLSDLRAQVAANQKGIQLVGELIGQYSLDVVQAYMGHIQANAELAVRDMLRAFGTSRQARGLPLEVSAEDHMDDGSPIRLRVQINLSQGSAVFDFSGTGPEVFGNLNAPRAITLSALIYCLRCLVGRDIPLNQGCLAPVRVVIPRGSILDPSPEAAVVGGNVLTSQRVVDVILGAFGACAASQGCMNNVTLGNDHMGYYETVAGGAGAGPGWHGRSGVHSHMTNTRITDPEILESRYPVILRRFELRLGSGGRGRFRGGDGVVRELLFREEALLSVLTERRAFRPYGLRGGEPGARGLNLLIRKDGRTVNLGGKTSVSVYPGDVFCLHTPGGGGYGDPEDPAPPPGSPPQPLAFPERGSVYEYRRAQEAV</sequence>
<evidence type="ECO:0000259" key="6">
    <source>
        <dbReference type="Pfam" id="PF05378"/>
    </source>
</evidence>
<name>A0ABM4QG41_EQUPR</name>
<dbReference type="InterPro" id="IPR003692">
    <property type="entry name" value="Hydantoinase_B"/>
</dbReference>
<keyword evidence="2" id="KW-0175">Coiled coil</keyword>
<evidence type="ECO:0000313" key="9">
    <source>
        <dbReference type="Proteomes" id="UP001652662"/>
    </source>
</evidence>
<dbReference type="Proteomes" id="UP001652662">
    <property type="component" value="Chromosome 8"/>
</dbReference>
<dbReference type="InterPro" id="IPR008040">
    <property type="entry name" value="Hydant_A_N"/>
</dbReference>